<dbReference type="EMBL" id="WHPF01000004">
    <property type="protein sequence ID" value="NNV55038.1"/>
    <property type="molecule type" value="Genomic_DNA"/>
</dbReference>
<evidence type="ECO:0000256" key="1">
    <source>
        <dbReference type="SAM" id="Coils"/>
    </source>
</evidence>
<sequence length="1059" mass="121794">MRNYLFIVMLLLAGRVYGQDSVKAQIPESFNEKINNSIIENASNYLDVISTKYVKINKNIENKNLQYLKTIQKEDELIRQRLQMIFSKKEKVLYAGIAEKYKFFHNKMERLASPNKNVANGNIARLDSIEVAIDFIKMNALETPGYAWGRIQKMEALSKQIQTFQSRLQQSNDLLSFLFGRIESLKLVLENAGLNKNLVRLQKLAVEYQQQIIAYKIMVTSFEEDENKVVEILNTSAEFQKYMQTRLITLRSKEMLMIHQQINRAPQHIQTKNSSGNWYYLSDTNEIQELHPNLIFVGIKRNACKSFLYIYLDTNHSAQILTSNSIRTPKSLVFPVQPVKNPFLKIHGNIYYNVFYQSNVDTPYLEQDLYQHTIRTYLDVTVKNQYPLKVNFTTRFSNSSVFKDFSGLGFQFNTQSFKNTIRANLENWALQQLSQKVSLDKLKDLLERKKNELATLGSWINGPSTAQRLIEERERAFLKGKQIIDTSAYSIVNNPITMDVDDLDQIAVSKYSINSGKRQAWYSYLNASKDSLFSKADFDSAKVNKYDSIFTSFEAVYENNKRKYDSLSKEVSGLQQKYEEDKTAYNNIRTQLAGDLTQIKDVNKLAEKLKTLQLPDTLLPKGYKTLLAIKSFGIGRTMLDYSELSVKNINITGLQVEYNPSWYIAVASGVVDYRFRDFIVNDGGRPKQYLNIVRVGKGIKEGNNVIFTFYGGKKQLYNYYVSSTVNNPNQPSPNYHLTGFTIETRRQLDANNYVILEVGKSSLPYYLLNTNKQSLIGSTFLFKNRSNEAYSIKLASYIPATRTKVTGFYKHMGANFQSFTLFTTNATQSAWSIKAEQPLFKHKLNIVGAIRKNDFSNPYLANSFQSNTVFKSIQATMRIKKMPIVSVGYFPSSQLTKLNDSQFVENLFYTFVGTVSHYYKYRGTQMNTLISYTQFYNKQTDSNFVYFNTKNILISQFVFLSKCSLQLNISAASNTTYNLFGIGGNVQYQARKWVSIGGGLKYNRQTVISNEQTGFNLNATIKVPKLGEFQFFGEKGFLPGINRQLVQNNVGRFTYYKNF</sequence>
<proteinExistence type="predicted"/>
<keyword evidence="1" id="KW-0175">Coiled coil</keyword>
<comment type="caution">
    <text evidence="2">The sequence shown here is derived from an EMBL/GenBank/DDBJ whole genome shotgun (WGS) entry which is preliminary data.</text>
</comment>
<name>A0A8J8JSR5_9BACT</name>
<accession>A0A8J8JSR5</accession>
<gene>
    <name evidence="2" type="ORF">GD597_06180</name>
</gene>
<feature type="coiled-coil region" evidence="1">
    <location>
        <begin position="557"/>
        <end position="584"/>
    </location>
</feature>
<protein>
    <submittedName>
        <fullName evidence="2">Uncharacterized protein</fullName>
    </submittedName>
</protein>
<reference evidence="2" key="1">
    <citation type="submission" date="2019-10" db="EMBL/GenBank/DDBJ databases">
        <title>Draft genome sequence of Panacibacter sp. KCS-6.</title>
        <authorList>
            <person name="Yim K.J."/>
        </authorList>
    </citation>
    <scope>NUCLEOTIDE SEQUENCE</scope>
    <source>
        <strain evidence="2">KCS-6</strain>
    </source>
</reference>
<evidence type="ECO:0000313" key="2">
    <source>
        <dbReference type="EMBL" id="NNV55038.1"/>
    </source>
</evidence>
<keyword evidence="3" id="KW-1185">Reference proteome</keyword>
<dbReference type="RefSeq" id="WP_171606969.1">
    <property type="nucleotide sequence ID" value="NZ_WHPF01000004.1"/>
</dbReference>
<feature type="coiled-coil region" evidence="1">
    <location>
        <begin position="154"/>
        <end position="211"/>
    </location>
</feature>
<dbReference type="AlphaFoldDB" id="A0A8J8JSR5"/>
<evidence type="ECO:0000313" key="3">
    <source>
        <dbReference type="Proteomes" id="UP000598971"/>
    </source>
</evidence>
<dbReference type="Proteomes" id="UP000598971">
    <property type="component" value="Unassembled WGS sequence"/>
</dbReference>
<organism evidence="2 3">
    <name type="scientific">Limnovirga soli</name>
    <dbReference type="NCBI Taxonomy" id="2656915"/>
    <lineage>
        <taxon>Bacteria</taxon>
        <taxon>Pseudomonadati</taxon>
        <taxon>Bacteroidota</taxon>
        <taxon>Chitinophagia</taxon>
        <taxon>Chitinophagales</taxon>
        <taxon>Chitinophagaceae</taxon>
        <taxon>Limnovirga</taxon>
    </lineage>
</organism>